<accession>A0A2U9QZ27</accession>
<feature type="region of interest" description="Disordered" evidence="1">
    <location>
        <begin position="308"/>
        <end position="640"/>
    </location>
</feature>
<feature type="compositionally biased region" description="Basic and acidic residues" evidence="1">
    <location>
        <begin position="423"/>
        <end position="640"/>
    </location>
</feature>
<reference evidence="3 4" key="1">
    <citation type="submission" date="2018-06" db="EMBL/GenBank/DDBJ databases">
        <title>Population genomics shows no distinction between pathogenic Candida krusei and environmental Pichia kudriavzevii: One species, four names.</title>
        <authorList>
            <person name="Douglass A.P."/>
            <person name="Offei B."/>
            <person name="Braun-Galleani S."/>
            <person name="Coughlan A.Y."/>
            <person name="Martos A."/>
            <person name="Ortiz-Merino R.A."/>
            <person name="Byrne K.P."/>
            <person name="Wolfe K.H."/>
        </authorList>
    </citation>
    <scope>NUCLEOTIDE SEQUENCE [LARGE SCALE GENOMIC DNA]</scope>
    <source>
        <strain evidence="3 4">CBS573</strain>
    </source>
</reference>
<feature type="compositionally biased region" description="Basic residues" evidence="1">
    <location>
        <begin position="982"/>
        <end position="991"/>
    </location>
</feature>
<organism evidence="3 4">
    <name type="scientific">Pichia kudriavzevii</name>
    <name type="common">Yeast</name>
    <name type="synonym">Issatchenkia orientalis</name>
    <dbReference type="NCBI Taxonomy" id="4909"/>
    <lineage>
        <taxon>Eukaryota</taxon>
        <taxon>Fungi</taxon>
        <taxon>Dikarya</taxon>
        <taxon>Ascomycota</taxon>
        <taxon>Saccharomycotina</taxon>
        <taxon>Pichiomycetes</taxon>
        <taxon>Pichiales</taxon>
        <taxon>Pichiaceae</taxon>
        <taxon>Pichia</taxon>
    </lineage>
</organism>
<feature type="compositionally biased region" description="Acidic residues" evidence="1">
    <location>
        <begin position="933"/>
        <end position="964"/>
    </location>
</feature>
<feature type="region of interest" description="Disordered" evidence="1">
    <location>
        <begin position="666"/>
        <end position="716"/>
    </location>
</feature>
<dbReference type="PANTHER" id="PTHR28196:SF1">
    <property type="entry name" value="NUCLEOLAR PROTEIN NET1-RELATED"/>
    <property type="match status" value="1"/>
</dbReference>
<feature type="region of interest" description="Disordered" evidence="1">
    <location>
        <begin position="203"/>
        <end position="230"/>
    </location>
</feature>
<feature type="compositionally biased region" description="Low complexity" evidence="1">
    <location>
        <begin position="798"/>
        <end position="820"/>
    </location>
</feature>
<feature type="region of interest" description="Disordered" evidence="1">
    <location>
        <begin position="269"/>
        <end position="294"/>
    </location>
</feature>
<dbReference type="Proteomes" id="UP000249293">
    <property type="component" value="Chromosome 1"/>
</dbReference>
<dbReference type="OrthoDB" id="6365676at2759"/>
<dbReference type="Pfam" id="PF10407">
    <property type="entry name" value="Cytokin_check_N"/>
    <property type="match status" value="1"/>
</dbReference>
<dbReference type="EMBL" id="CP028773">
    <property type="protein sequence ID" value="AWU74256.1"/>
    <property type="molecule type" value="Genomic_DNA"/>
</dbReference>
<dbReference type="KEGG" id="pkz:C5L36_0A08540"/>
<feature type="compositionally biased region" description="Low complexity" evidence="1">
    <location>
        <begin position="861"/>
        <end position="871"/>
    </location>
</feature>
<dbReference type="InterPro" id="IPR018844">
    <property type="entry name" value="Dnt1-like_N"/>
</dbReference>
<feature type="compositionally biased region" description="Low complexity" evidence="1">
    <location>
        <begin position="834"/>
        <end position="849"/>
    </location>
</feature>
<feature type="compositionally biased region" description="Basic and acidic residues" evidence="1">
    <location>
        <begin position="909"/>
        <end position="918"/>
    </location>
</feature>
<dbReference type="GeneID" id="40381966"/>
<feature type="domain" description="Nucleolar protein Dnt1-like N-terminal" evidence="2">
    <location>
        <begin position="103"/>
        <end position="172"/>
    </location>
</feature>
<feature type="compositionally biased region" description="Polar residues" evidence="1">
    <location>
        <begin position="279"/>
        <end position="293"/>
    </location>
</feature>
<keyword evidence="4" id="KW-1185">Reference proteome</keyword>
<gene>
    <name evidence="3" type="ORF">C5L36_0A08540</name>
</gene>
<feature type="compositionally biased region" description="Basic and acidic residues" evidence="1">
    <location>
        <begin position="762"/>
        <end position="772"/>
    </location>
</feature>
<dbReference type="PANTHER" id="PTHR28196">
    <property type="entry name" value="NUCLEOLAR PROTEIN NET1-RELATED"/>
    <property type="match status" value="1"/>
</dbReference>
<dbReference type="VEuPathDB" id="FungiDB:C5L36_0A08540"/>
<feature type="compositionally biased region" description="Polar residues" evidence="1">
    <location>
        <begin position="204"/>
        <end position="228"/>
    </location>
</feature>
<dbReference type="RefSeq" id="XP_029319733.1">
    <property type="nucleotide sequence ID" value="XM_029463873.1"/>
</dbReference>
<evidence type="ECO:0000313" key="3">
    <source>
        <dbReference type="EMBL" id="AWU74256.1"/>
    </source>
</evidence>
<protein>
    <recommendedName>
        <fullName evidence="2">Nucleolar protein Dnt1-like N-terminal domain-containing protein</fullName>
    </recommendedName>
</protein>
<evidence type="ECO:0000313" key="4">
    <source>
        <dbReference type="Proteomes" id="UP000249293"/>
    </source>
</evidence>
<feature type="compositionally biased region" description="Basic and acidic residues" evidence="1">
    <location>
        <begin position="311"/>
        <end position="329"/>
    </location>
</feature>
<dbReference type="AlphaFoldDB" id="A0A2U9QZ27"/>
<evidence type="ECO:0000256" key="1">
    <source>
        <dbReference type="SAM" id="MobiDB-lite"/>
    </source>
</evidence>
<dbReference type="InterPro" id="IPR043185">
    <property type="entry name" value="Net1/Tof2"/>
</dbReference>
<feature type="compositionally biased region" description="Basic and acidic residues" evidence="1">
    <location>
        <begin position="677"/>
        <end position="695"/>
    </location>
</feature>
<name>A0A2U9QZ27_PICKU</name>
<feature type="compositionally biased region" description="Polar residues" evidence="1">
    <location>
        <begin position="872"/>
        <end position="881"/>
    </location>
</feature>
<proteinExistence type="predicted"/>
<feature type="compositionally biased region" description="Basic and acidic residues" evidence="1">
    <location>
        <begin position="390"/>
        <end position="405"/>
    </location>
</feature>
<dbReference type="GO" id="GO:0000183">
    <property type="term" value="P:rDNA heterochromatin formation"/>
    <property type="evidence" value="ECO:0007669"/>
    <property type="project" value="InterPro"/>
</dbReference>
<evidence type="ECO:0000259" key="2">
    <source>
        <dbReference type="Pfam" id="PF10407"/>
    </source>
</evidence>
<sequence>MFKLQVVIIPQSVLASSEQLGTTSSIVSSNTENGETGILANFEEQQSATNNALRRYTLGPGDLAFSTPMFMPRMQQINPNGSFMMQPSFVSSFQQPKFGNKIKKFLHITSASNTLGQVALEIQQRFSKLYPYEGPLQIERIQNIEECDLDPDYTVSLIFDTSNICRVIVSNEFLDSDSAYINSNGKRHLTGELNKVMKKVRKSATPNGNSSSIWSFNEENPSPNQNTPKLHLNKPIAMRESDSHNISLPIPDVDDTIIHPTKRNNLKLASPIIAPGSPTRITSGMLDSQSKPNLSKVDYEEDINGSMYIDESSKKVPSKEDAQKNKQSSDEPFLSNLNPDSSLIHEADLSSSSVKNTRTPDPKNKKQKLNPQSSPLTKTKNASPDNATRILEKSTESTKSTEIEKMVTANKRKQQETNGTIKENTEQLTSEKEKKAEKLAKERAEKAEQISREKAERAERLAKEKAAKAERVAKEKAEKAARLAKQKAEKAARLANEKAEKAAKQQRLKEEKERAAKEKAERIAKDKAEKERLAKEKAERSAKEKVEKERLAAEKLEKEKMEKEKLEKEKLEKEKMEKEKMEKEKLEKEKMEKEKMEKEKMEKEKMEKEKMEKEKMEKEKMEKEKMEKEKQEKERSAKAKAERIAKELAAKEKAERLLKEKADKIAMSASQKAAPVENKDITEKQKVDDPTKDLVESSSEEDETIVNKTNNSNKPAKIQKLIINLPKNIAPPGTTPNKMAEAHIFDKSKVIDDIVGKQSTKGNEKATRHVEISGEIDTSNILPQKVRSTKANVTTITSSDSENNKNSNTNSDSESSSSSESESEEETSKPKIVAAPRSASSSFTASSKSKPLESLAKQTISSSNSANASKSITPSKQTSPPSVNPIKPVTPLGSAISKRSSLPRLSNYIDKKLPEVRMQKKQAVKPSIAESGSETDQDSETDSDSDSESGSDSDSNSDSDDESDSPSAGNFMDSKKANKFVTTKKPKKAKKNSGFSALMKDSKR</sequence>
<feature type="region of interest" description="Disordered" evidence="1">
    <location>
        <begin position="755"/>
        <end position="1004"/>
    </location>
</feature>
<feature type="compositionally biased region" description="Polar residues" evidence="1">
    <location>
        <begin position="369"/>
        <end position="386"/>
    </location>
</feature>
<dbReference type="STRING" id="4909.A0A2U9QZ27"/>